<name>A0ABD0Y919_UMBPY</name>
<gene>
    <name evidence="1" type="ORF">UPYG_G00026350</name>
</gene>
<comment type="caution">
    <text evidence="1">The sequence shown here is derived from an EMBL/GenBank/DDBJ whole genome shotgun (WGS) entry which is preliminary data.</text>
</comment>
<keyword evidence="2" id="KW-1185">Reference proteome</keyword>
<dbReference type="EMBL" id="JAGEUA010000001">
    <property type="protein sequence ID" value="KAL1022396.1"/>
    <property type="molecule type" value="Genomic_DNA"/>
</dbReference>
<proteinExistence type="predicted"/>
<dbReference type="Proteomes" id="UP001557470">
    <property type="component" value="Unassembled WGS sequence"/>
</dbReference>
<evidence type="ECO:0000313" key="2">
    <source>
        <dbReference type="Proteomes" id="UP001557470"/>
    </source>
</evidence>
<reference evidence="1 2" key="1">
    <citation type="submission" date="2024-06" db="EMBL/GenBank/DDBJ databases">
        <authorList>
            <person name="Pan Q."/>
            <person name="Wen M."/>
            <person name="Jouanno E."/>
            <person name="Zahm M."/>
            <person name="Klopp C."/>
            <person name="Cabau C."/>
            <person name="Louis A."/>
            <person name="Berthelot C."/>
            <person name="Parey E."/>
            <person name="Roest Crollius H."/>
            <person name="Montfort J."/>
            <person name="Robinson-Rechavi M."/>
            <person name="Bouchez O."/>
            <person name="Lampietro C."/>
            <person name="Lopez Roques C."/>
            <person name="Donnadieu C."/>
            <person name="Postlethwait J."/>
            <person name="Bobe J."/>
            <person name="Verreycken H."/>
            <person name="Guiguen Y."/>
        </authorList>
    </citation>
    <scope>NUCLEOTIDE SEQUENCE [LARGE SCALE GENOMIC DNA]</scope>
    <source>
        <strain evidence="1">Up_M1</strain>
        <tissue evidence="1">Testis</tissue>
    </source>
</reference>
<evidence type="ECO:0000313" key="1">
    <source>
        <dbReference type="EMBL" id="KAL1022396.1"/>
    </source>
</evidence>
<protein>
    <submittedName>
        <fullName evidence="1">Uncharacterized protein</fullName>
    </submittedName>
</protein>
<dbReference type="AlphaFoldDB" id="A0ABD0Y919"/>
<sequence>MLQLMEAEFVGVVGMGKRCSPYTGCRSAAGPDVGCSKARGRSTLPHLDLYILDARVLRLARRIWNDITYRMPQIQARGTSSIDMLPTGNMLCGSMGPLAQGTKWSYPAAESKRLDNNTLIHMDSIKAMSPAGCRWNSTCT</sequence>
<accession>A0ABD0Y919</accession>
<organism evidence="1 2">
    <name type="scientific">Umbra pygmaea</name>
    <name type="common">Eastern mudminnow</name>
    <dbReference type="NCBI Taxonomy" id="75934"/>
    <lineage>
        <taxon>Eukaryota</taxon>
        <taxon>Metazoa</taxon>
        <taxon>Chordata</taxon>
        <taxon>Craniata</taxon>
        <taxon>Vertebrata</taxon>
        <taxon>Euteleostomi</taxon>
        <taxon>Actinopterygii</taxon>
        <taxon>Neopterygii</taxon>
        <taxon>Teleostei</taxon>
        <taxon>Protacanthopterygii</taxon>
        <taxon>Esociformes</taxon>
        <taxon>Umbridae</taxon>
        <taxon>Umbra</taxon>
    </lineage>
</organism>